<keyword evidence="2" id="KW-1003">Cell membrane</keyword>
<evidence type="ECO:0000259" key="7">
    <source>
        <dbReference type="PROSITE" id="PS50893"/>
    </source>
</evidence>
<reference evidence="8 9" key="1">
    <citation type="submission" date="2019-03" db="EMBL/GenBank/DDBJ databases">
        <title>Genomic Encyclopedia of Type Strains, Phase IV (KMG-IV): sequencing the most valuable type-strain genomes for metagenomic binning, comparative biology and taxonomic classification.</title>
        <authorList>
            <person name="Goeker M."/>
        </authorList>
    </citation>
    <scope>NUCLEOTIDE SEQUENCE [LARGE SCALE GENOMIC DNA]</scope>
    <source>
        <strain evidence="8 9">DSM 25082</strain>
    </source>
</reference>
<evidence type="ECO:0000256" key="4">
    <source>
        <dbReference type="ARBA" id="ARBA00022840"/>
    </source>
</evidence>
<organism evidence="8 9">
    <name type="scientific">Roseateles asaccharophilus</name>
    <dbReference type="NCBI Taxonomy" id="582607"/>
    <lineage>
        <taxon>Bacteria</taxon>
        <taxon>Pseudomonadati</taxon>
        <taxon>Pseudomonadota</taxon>
        <taxon>Betaproteobacteria</taxon>
        <taxon>Burkholderiales</taxon>
        <taxon>Sphaerotilaceae</taxon>
        <taxon>Roseateles</taxon>
    </lineage>
</organism>
<dbReference type="PROSITE" id="PS00211">
    <property type="entry name" value="ABC_TRANSPORTER_1"/>
    <property type="match status" value="1"/>
</dbReference>
<dbReference type="InterPro" id="IPR017871">
    <property type="entry name" value="ABC_transporter-like_CS"/>
</dbReference>
<dbReference type="InterPro" id="IPR027417">
    <property type="entry name" value="P-loop_NTPase"/>
</dbReference>
<dbReference type="SMART" id="SM00382">
    <property type="entry name" value="AAA"/>
    <property type="match status" value="1"/>
</dbReference>
<dbReference type="PANTHER" id="PTHR42794">
    <property type="entry name" value="HEMIN IMPORT ATP-BINDING PROTEIN HMUV"/>
    <property type="match status" value="1"/>
</dbReference>
<evidence type="ECO:0000256" key="5">
    <source>
        <dbReference type="ARBA" id="ARBA00022967"/>
    </source>
</evidence>
<dbReference type="PANTHER" id="PTHR42794:SF1">
    <property type="entry name" value="HEMIN IMPORT ATP-BINDING PROTEIN HMUV"/>
    <property type="match status" value="1"/>
</dbReference>
<keyword evidence="1" id="KW-0813">Transport</keyword>
<sequence>MAPPLLQLQAAELALPGRPAPAPMGPFSLSLRAGERIAILGPSGAGKSSLLRLMAGDSPASRGQVLLEGRTLADWDRAALARRRAVLPQQQGVAFGLPVELVVSLGRVALGADPGGERILREALAAAQASHLWGRRFDTLSGGEQARVQLARVMAQAWDQREGLLLVDEPLAALDPGLVQALMDGLADFAAARGHALVAVLHDLNLAMNHFERLWLIKQGRVLADCDALPAALPLLEQLYDMRLRLLRDAQGLALLPLRQAA</sequence>
<evidence type="ECO:0000256" key="3">
    <source>
        <dbReference type="ARBA" id="ARBA00022741"/>
    </source>
</evidence>
<dbReference type="GO" id="GO:0016887">
    <property type="term" value="F:ATP hydrolysis activity"/>
    <property type="evidence" value="ECO:0007669"/>
    <property type="project" value="InterPro"/>
</dbReference>
<evidence type="ECO:0000256" key="6">
    <source>
        <dbReference type="ARBA" id="ARBA00037066"/>
    </source>
</evidence>
<dbReference type="SUPFAM" id="SSF52540">
    <property type="entry name" value="P-loop containing nucleoside triphosphate hydrolases"/>
    <property type="match status" value="1"/>
</dbReference>
<dbReference type="Proteomes" id="UP000295357">
    <property type="component" value="Unassembled WGS sequence"/>
</dbReference>
<evidence type="ECO:0000256" key="2">
    <source>
        <dbReference type="ARBA" id="ARBA00022475"/>
    </source>
</evidence>
<accession>A0A4R6MY59</accession>
<dbReference type="Gene3D" id="3.40.50.300">
    <property type="entry name" value="P-loop containing nucleotide triphosphate hydrolases"/>
    <property type="match status" value="1"/>
</dbReference>
<keyword evidence="5" id="KW-1278">Translocase</keyword>
<dbReference type="InterPro" id="IPR003593">
    <property type="entry name" value="AAA+_ATPase"/>
</dbReference>
<dbReference type="InterPro" id="IPR003439">
    <property type="entry name" value="ABC_transporter-like_ATP-bd"/>
</dbReference>
<dbReference type="Pfam" id="PF00005">
    <property type="entry name" value="ABC_tran"/>
    <property type="match status" value="1"/>
</dbReference>
<dbReference type="PROSITE" id="PS50893">
    <property type="entry name" value="ABC_TRANSPORTER_2"/>
    <property type="match status" value="1"/>
</dbReference>
<comment type="function">
    <text evidence="6">Part of the ABC transporter complex HmuTUV involved in hemin import. Responsible for energy coupling to the transport system.</text>
</comment>
<gene>
    <name evidence="8" type="ORF">DFR39_10754</name>
</gene>
<protein>
    <submittedName>
        <fullName evidence="8">Iron complex transport system ATP-binding protein</fullName>
    </submittedName>
</protein>
<evidence type="ECO:0000256" key="1">
    <source>
        <dbReference type="ARBA" id="ARBA00022448"/>
    </source>
</evidence>
<keyword evidence="4 8" id="KW-0067">ATP-binding</keyword>
<feature type="domain" description="ABC transporter" evidence="7">
    <location>
        <begin position="8"/>
        <end position="244"/>
    </location>
</feature>
<dbReference type="AlphaFoldDB" id="A0A4R6MY59"/>
<dbReference type="OrthoDB" id="5296765at2"/>
<evidence type="ECO:0000313" key="9">
    <source>
        <dbReference type="Proteomes" id="UP000295357"/>
    </source>
</evidence>
<comment type="caution">
    <text evidence="8">The sequence shown here is derived from an EMBL/GenBank/DDBJ whole genome shotgun (WGS) entry which is preliminary data.</text>
</comment>
<dbReference type="RefSeq" id="WP_133604321.1">
    <property type="nucleotide sequence ID" value="NZ_JAUFPJ010000008.1"/>
</dbReference>
<keyword evidence="3" id="KW-0547">Nucleotide-binding</keyword>
<name>A0A4R6MY59_9BURK</name>
<proteinExistence type="predicted"/>
<keyword evidence="2" id="KW-0472">Membrane</keyword>
<dbReference type="EMBL" id="SNXE01000007">
    <property type="protein sequence ID" value="TDP07521.1"/>
    <property type="molecule type" value="Genomic_DNA"/>
</dbReference>
<keyword evidence="9" id="KW-1185">Reference proteome</keyword>
<evidence type="ECO:0000313" key="8">
    <source>
        <dbReference type="EMBL" id="TDP07521.1"/>
    </source>
</evidence>
<dbReference type="GO" id="GO:0005524">
    <property type="term" value="F:ATP binding"/>
    <property type="evidence" value="ECO:0007669"/>
    <property type="project" value="UniProtKB-KW"/>
</dbReference>